<reference evidence="2" key="2">
    <citation type="submission" date="2022-09" db="EMBL/GenBank/DDBJ databases">
        <title>Biosynthetic gene clusters of Dactylosporangioum fulvum.</title>
        <authorList>
            <person name="Caradec T."/>
        </authorList>
    </citation>
    <scope>NUCLEOTIDE SEQUENCE</scope>
    <source>
        <strain evidence="2">NRRL B-16292</strain>
    </source>
</reference>
<proteinExistence type="predicted"/>
<feature type="region of interest" description="Disordered" evidence="1">
    <location>
        <begin position="21"/>
        <end position="50"/>
    </location>
</feature>
<dbReference type="EMBL" id="CP073720">
    <property type="protein sequence ID" value="UWP86014.1"/>
    <property type="molecule type" value="Genomic_DNA"/>
</dbReference>
<keyword evidence="3" id="KW-1185">Reference proteome</keyword>
<dbReference type="PROSITE" id="PS51257">
    <property type="entry name" value="PROKAR_LIPOPROTEIN"/>
    <property type="match status" value="1"/>
</dbReference>
<dbReference type="Proteomes" id="UP001059617">
    <property type="component" value="Chromosome"/>
</dbReference>
<dbReference type="RefSeq" id="WP_259864537.1">
    <property type="nucleotide sequence ID" value="NZ_BAAAST010000061.1"/>
</dbReference>
<accession>A0ABY5W9W4</accession>
<evidence type="ECO:0000256" key="1">
    <source>
        <dbReference type="SAM" id="MobiDB-lite"/>
    </source>
</evidence>
<evidence type="ECO:0000313" key="2">
    <source>
        <dbReference type="EMBL" id="UWP86014.1"/>
    </source>
</evidence>
<evidence type="ECO:0008006" key="4">
    <source>
        <dbReference type="Google" id="ProtNLM"/>
    </source>
</evidence>
<reference evidence="2" key="1">
    <citation type="submission" date="2021-04" db="EMBL/GenBank/DDBJ databases">
        <authorList>
            <person name="Hartkoorn R.C."/>
            <person name="Beaudoing E."/>
            <person name="Hot D."/>
        </authorList>
    </citation>
    <scope>NUCLEOTIDE SEQUENCE</scope>
    <source>
        <strain evidence="2">NRRL B-16292</strain>
    </source>
</reference>
<organism evidence="2 3">
    <name type="scientific">Dactylosporangium fulvum</name>
    <dbReference type="NCBI Taxonomy" id="53359"/>
    <lineage>
        <taxon>Bacteria</taxon>
        <taxon>Bacillati</taxon>
        <taxon>Actinomycetota</taxon>
        <taxon>Actinomycetes</taxon>
        <taxon>Micromonosporales</taxon>
        <taxon>Micromonosporaceae</taxon>
        <taxon>Dactylosporangium</taxon>
    </lineage>
</organism>
<gene>
    <name evidence="2" type="ORF">Dfulv_17870</name>
</gene>
<evidence type="ECO:0000313" key="3">
    <source>
        <dbReference type="Proteomes" id="UP001059617"/>
    </source>
</evidence>
<sequence>MKRSLIVPLLLVAGLTAACTDDGERRSPLPASAPPNAGESLLPVPSPSLPPPVNSDGCQGLITAAQVQKSTGLAVQPSTGDGAAAVAQYGQAVQSLGLSARARMCPFGNPAGDQVTVVALTFPDTGQAQKLWTTIASLEAVGGVGEAALSDKSKTLLARRGKAIVAVYLIAGADPDANHLPQLQSVANAALSKA</sequence>
<name>A0ABY5W9W4_9ACTN</name>
<protein>
    <recommendedName>
        <fullName evidence="4">DUF5642 domain-containing protein</fullName>
    </recommendedName>
</protein>